<organism evidence="4 5">
    <name type="scientific">Amanita thiersii Skay4041</name>
    <dbReference type="NCBI Taxonomy" id="703135"/>
    <lineage>
        <taxon>Eukaryota</taxon>
        <taxon>Fungi</taxon>
        <taxon>Dikarya</taxon>
        <taxon>Basidiomycota</taxon>
        <taxon>Agaricomycotina</taxon>
        <taxon>Agaricomycetes</taxon>
        <taxon>Agaricomycetidae</taxon>
        <taxon>Agaricales</taxon>
        <taxon>Pluteineae</taxon>
        <taxon>Amanitaceae</taxon>
        <taxon>Amanita</taxon>
    </lineage>
</organism>
<evidence type="ECO:0000256" key="1">
    <source>
        <dbReference type="ARBA" id="ARBA00001973"/>
    </source>
</evidence>
<accession>A0A2A9NJ29</accession>
<keyword evidence="3" id="KW-0732">Signal</keyword>
<feature type="signal peptide" evidence="3">
    <location>
        <begin position="1"/>
        <end position="19"/>
    </location>
</feature>
<feature type="chain" id="PRO_5012179748" evidence="3">
    <location>
        <begin position="20"/>
        <end position="188"/>
    </location>
</feature>
<reference evidence="4 5" key="1">
    <citation type="submission" date="2014-02" db="EMBL/GenBank/DDBJ databases">
        <title>Transposable element dynamics among asymbiotic and ectomycorrhizal Amanita fungi.</title>
        <authorList>
            <consortium name="DOE Joint Genome Institute"/>
            <person name="Hess J."/>
            <person name="Skrede I."/>
            <person name="Wolfe B."/>
            <person name="LaButti K."/>
            <person name="Ohm R.A."/>
            <person name="Grigoriev I.V."/>
            <person name="Pringle A."/>
        </authorList>
    </citation>
    <scope>NUCLEOTIDE SEQUENCE [LARGE SCALE GENOMIC DNA]</scope>
    <source>
        <strain evidence="4 5">SKay4041</strain>
    </source>
</reference>
<dbReference type="Gene3D" id="2.70.50.70">
    <property type="match status" value="1"/>
</dbReference>
<protein>
    <submittedName>
        <fullName evidence="4">Uncharacterized protein</fullName>
    </submittedName>
</protein>
<evidence type="ECO:0000313" key="4">
    <source>
        <dbReference type="EMBL" id="PFH48257.1"/>
    </source>
</evidence>
<name>A0A2A9NJ29_9AGAR</name>
<proteinExistence type="predicted"/>
<evidence type="ECO:0000256" key="3">
    <source>
        <dbReference type="SAM" id="SignalP"/>
    </source>
</evidence>
<dbReference type="PANTHER" id="PTHR36575">
    <property type="entry name" value="BINDING PROTEIN, PUTATIVE (AFU_ORTHOLOGUE AFUA_1G14430)-RELATED"/>
    <property type="match status" value="1"/>
</dbReference>
<dbReference type="Proteomes" id="UP000242287">
    <property type="component" value="Unassembled WGS sequence"/>
</dbReference>
<comment type="cofactor">
    <cofactor evidence="1">
        <name>Cu(2+)</name>
        <dbReference type="ChEBI" id="CHEBI:29036"/>
    </cofactor>
</comment>
<dbReference type="AlphaFoldDB" id="A0A2A9NJ29"/>
<keyword evidence="2" id="KW-0186">Copper</keyword>
<sequence length="188" mass="20643">MKLFVTAFFSLFSIVVGHAVVTKPIPRALGPAALDACGLSVYNVLKSDKYGPIENAANKEESSYNAAACHLFFCRGYQFADNTNNVATYPAGAIVDFHVDIEAHHTGTANVSLVDLASQTTFGSMLFYWPVYANDTLGPIDWPKNETDFSATIPDVGTRCANPGACAIQWWWYAYNNQTYESCIDFVQ</sequence>
<dbReference type="InterPro" id="IPR052282">
    <property type="entry name" value="Starch-active_LPMO"/>
</dbReference>
<evidence type="ECO:0000256" key="2">
    <source>
        <dbReference type="ARBA" id="ARBA00023008"/>
    </source>
</evidence>
<dbReference type="EMBL" id="KZ302070">
    <property type="protein sequence ID" value="PFH48257.1"/>
    <property type="molecule type" value="Genomic_DNA"/>
</dbReference>
<keyword evidence="5" id="KW-1185">Reference proteome</keyword>
<dbReference type="OrthoDB" id="120613at2759"/>
<gene>
    <name evidence="4" type="ORF">AMATHDRAFT_150314</name>
</gene>
<evidence type="ECO:0000313" key="5">
    <source>
        <dbReference type="Proteomes" id="UP000242287"/>
    </source>
</evidence>
<dbReference type="PANTHER" id="PTHR36575:SF2">
    <property type="entry name" value="CHITIN-BINDING TYPE-4 DOMAIN-CONTAINING PROTEIN-RELATED"/>
    <property type="match status" value="1"/>
</dbReference>